<reference evidence="8" key="2">
    <citation type="submission" date="2020-04" db="EMBL/GenBank/DDBJ databases">
        <authorList>
            <consortium name="NCBI Genome Project"/>
        </authorList>
    </citation>
    <scope>NUCLEOTIDE SEQUENCE</scope>
    <source>
        <strain evidence="8">CBS 342.82</strain>
    </source>
</reference>
<dbReference type="InterPro" id="IPR052819">
    <property type="entry name" value="Chromatin_regulatory_protein"/>
</dbReference>
<dbReference type="AlphaFoldDB" id="A0A6J3LY55"/>
<proteinExistence type="predicted"/>
<dbReference type="PROSITE" id="PS50016">
    <property type="entry name" value="ZF_PHD_2"/>
    <property type="match status" value="1"/>
</dbReference>
<name>A0A6J3LY55_9PEZI</name>
<evidence type="ECO:0000256" key="1">
    <source>
        <dbReference type="ARBA" id="ARBA00022723"/>
    </source>
</evidence>
<evidence type="ECO:0000259" key="6">
    <source>
        <dbReference type="PROSITE" id="PS50016"/>
    </source>
</evidence>
<feature type="region of interest" description="Disordered" evidence="5">
    <location>
        <begin position="266"/>
        <end position="469"/>
    </location>
</feature>
<dbReference type="PROSITE" id="PS01359">
    <property type="entry name" value="ZF_PHD_1"/>
    <property type="match status" value="1"/>
</dbReference>
<feature type="region of interest" description="Disordered" evidence="5">
    <location>
        <begin position="987"/>
        <end position="1007"/>
    </location>
</feature>
<dbReference type="SMART" id="SM00249">
    <property type="entry name" value="PHD"/>
    <property type="match status" value="2"/>
</dbReference>
<feature type="region of interest" description="Disordered" evidence="5">
    <location>
        <begin position="1"/>
        <end position="37"/>
    </location>
</feature>
<keyword evidence="3" id="KW-0862">Zinc</keyword>
<dbReference type="InterPro" id="IPR019786">
    <property type="entry name" value="Zinc_finger_PHD-type_CS"/>
</dbReference>
<feature type="compositionally biased region" description="Polar residues" evidence="5">
    <location>
        <begin position="285"/>
        <end position="314"/>
    </location>
</feature>
<reference evidence="8" key="3">
    <citation type="submission" date="2025-08" db="UniProtKB">
        <authorList>
            <consortium name="RefSeq"/>
        </authorList>
    </citation>
    <scope>IDENTIFICATION</scope>
    <source>
        <strain evidence="8">CBS 342.82</strain>
    </source>
</reference>
<dbReference type="InterPro" id="IPR011011">
    <property type="entry name" value="Znf_FYVE_PHD"/>
</dbReference>
<feature type="compositionally biased region" description="Basic and acidic residues" evidence="5">
    <location>
        <begin position="1"/>
        <end position="27"/>
    </location>
</feature>
<dbReference type="OrthoDB" id="5876363at2759"/>
<feature type="region of interest" description="Disordered" evidence="5">
    <location>
        <begin position="136"/>
        <end position="195"/>
    </location>
</feature>
<dbReference type="CDD" id="cd15534">
    <property type="entry name" value="PHD2_PHF12_Rco1"/>
    <property type="match status" value="1"/>
</dbReference>
<feature type="region of interest" description="Disordered" evidence="5">
    <location>
        <begin position="78"/>
        <end position="123"/>
    </location>
</feature>
<keyword evidence="7" id="KW-1185">Reference proteome</keyword>
<dbReference type="InterPro" id="IPR019787">
    <property type="entry name" value="Znf_PHD-finger"/>
</dbReference>
<feature type="domain" description="PHD-type" evidence="6">
    <location>
        <begin position="612"/>
        <end position="662"/>
    </location>
</feature>
<dbReference type="CDD" id="cd15535">
    <property type="entry name" value="PHD1_Rco1"/>
    <property type="match status" value="1"/>
</dbReference>
<dbReference type="GO" id="GO:0032221">
    <property type="term" value="C:Rpd3S complex"/>
    <property type="evidence" value="ECO:0007669"/>
    <property type="project" value="TreeGrafter"/>
</dbReference>
<dbReference type="Proteomes" id="UP000504637">
    <property type="component" value="Unplaced"/>
</dbReference>
<evidence type="ECO:0000313" key="8">
    <source>
        <dbReference type="RefSeq" id="XP_033457732.1"/>
    </source>
</evidence>
<dbReference type="Pfam" id="PF00628">
    <property type="entry name" value="PHD"/>
    <property type="match status" value="2"/>
</dbReference>
<dbReference type="InterPro" id="IPR013083">
    <property type="entry name" value="Znf_RING/FYVE/PHD"/>
</dbReference>
<evidence type="ECO:0000313" key="7">
    <source>
        <dbReference type="Proteomes" id="UP000504637"/>
    </source>
</evidence>
<dbReference type="Gene3D" id="3.30.40.10">
    <property type="entry name" value="Zinc/RING finger domain, C3HC4 (zinc finger)"/>
    <property type="match status" value="2"/>
</dbReference>
<dbReference type="GO" id="GO:0006357">
    <property type="term" value="P:regulation of transcription by RNA polymerase II"/>
    <property type="evidence" value="ECO:0007669"/>
    <property type="project" value="TreeGrafter"/>
</dbReference>
<dbReference type="GO" id="GO:0008270">
    <property type="term" value="F:zinc ion binding"/>
    <property type="evidence" value="ECO:0007669"/>
    <property type="project" value="UniProtKB-KW"/>
</dbReference>
<evidence type="ECO:0000256" key="5">
    <source>
        <dbReference type="SAM" id="MobiDB-lite"/>
    </source>
</evidence>
<feature type="region of interest" description="Disordered" evidence="5">
    <location>
        <begin position="487"/>
        <end position="606"/>
    </location>
</feature>
<dbReference type="SUPFAM" id="SSF57903">
    <property type="entry name" value="FYVE/PHD zinc finger"/>
    <property type="match status" value="2"/>
</dbReference>
<feature type="compositionally biased region" description="Polar residues" evidence="5">
    <location>
        <begin position="391"/>
        <end position="404"/>
    </location>
</feature>
<keyword evidence="1" id="KW-0479">Metal-binding</keyword>
<evidence type="ECO:0000256" key="4">
    <source>
        <dbReference type="PROSITE-ProRule" id="PRU00146"/>
    </source>
</evidence>
<dbReference type="PANTHER" id="PTHR47636">
    <property type="entry name" value="TRANSCRIPTIONAL REGULATORY PROTEIN RCO1"/>
    <property type="match status" value="1"/>
</dbReference>
<dbReference type="RefSeq" id="XP_033457732.1">
    <property type="nucleotide sequence ID" value="XM_033608178.1"/>
</dbReference>
<gene>
    <name evidence="8" type="ORF">K489DRAFT_416096</name>
</gene>
<evidence type="ECO:0000256" key="3">
    <source>
        <dbReference type="ARBA" id="ARBA00022833"/>
    </source>
</evidence>
<dbReference type="InterPro" id="IPR001965">
    <property type="entry name" value="Znf_PHD"/>
</dbReference>
<dbReference type="PANTHER" id="PTHR47636:SF1">
    <property type="entry name" value="TRANSCRIPTIONAL REGULATORY PROTEIN RCO1"/>
    <property type="match status" value="1"/>
</dbReference>
<feature type="region of interest" description="Disordered" evidence="5">
    <location>
        <begin position="888"/>
        <end position="919"/>
    </location>
</feature>
<accession>A0A6J3LY55</accession>
<dbReference type="GeneID" id="54365977"/>
<feature type="compositionally biased region" description="Polar residues" evidence="5">
    <location>
        <begin position="353"/>
        <end position="362"/>
    </location>
</feature>
<sequence>MPENRESKRKLRESTDSRGLDTSRVRDTTPVVNSKDKAREKTFMDRWVEPTLAAPKASYQDHGGLPYGVLEHMQPLGEAPSAKVKARVKGEGTRKSLLGRNAANLGTEAQDTPEGSPVPSRLPLMENAEGLPIMIKEDEKDEDYAPQSGKRGERKTRSRVTKPSVRKTESAAVVTPQKSEKQAASSEPARPRGAWYSAEKLQEVIDSAKQRAHAANRPDLAVTVDEIYKLSHTDDNLKELLRKVLTEVASTEERKIFQGYVRKIQKQTKGARSHKPSRPIPEVVVNSTTPSDATRTTSSGTSEPTTVVASQTPTLPRPRISLKVRNPAKHAETQNGAHASRKESPKKRPGSAGSDSSLTQFTSDEDRPESAKKPASKANGSTDELKGRTRNLLTVNLQAQNALSPNDAGLRSPGRIGKRSSAEAFSDNEELGQPKSSSKKSKAEAQPIKLESAPPALPSDKRTIENGQADGIARLKHELGAAVIRDYDFEESNLRPAREPTVTASRSHRTRHSAQAVPTANGLSTHNTTDHNSRASSMMIDGSPLSDLSPVLSGHSTPQWANPPKNLGKRAKTKKSPEKKQTSAFGGLPVAGATEKGSPIGDDDNEEASENNDFCSACGGTGYLLCCDGCDRSFHFSCLDPPISDDAKELDEPWYCFVCIVAKRPFADSPEKPTRGLFAPLLGVLKKKNPTNFTLPLEVRDYFEGVAADKNGNFVESLSKTTRHRPGYGDEQPDYLRERDNKGNLILCYHCGLSSRRQNAIVTCDFCAQPWHLDCLDPPLANPPAVSQNGRKVHDWMCPLHADQELRKVDASVLNRRQFHQRKPKNAKLVESSLTRGFRNNGIIEILEDESESSDSEFYEHEDTPVVYKLPAKGIMLDFIDKVKTTRVQSIRDQSAHDRHRRRQRPTPTPTPTKHAPSPLEQANFAKRPFIEQQLALNLAQFASEQNDLDLGRDKVTTLVGTLIAEAPSEVIAQMMKAVDEEAPRSAVTSAVPLSPPSSEKKAEQLSADQRKELEMLQELIRRKLNCGLS</sequence>
<keyword evidence="2 4" id="KW-0863">Zinc-finger</keyword>
<reference evidence="8" key="1">
    <citation type="submission" date="2020-01" db="EMBL/GenBank/DDBJ databases">
        <authorList>
            <consortium name="DOE Joint Genome Institute"/>
            <person name="Haridas S."/>
            <person name="Albert R."/>
            <person name="Binder M."/>
            <person name="Bloem J."/>
            <person name="Labutti K."/>
            <person name="Salamov A."/>
            <person name="Andreopoulos B."/>
            <person name="Baker S.E."/>
            <person name="Barry K."/>
            <person name="Bills G."/>
            <person name="Bluhm B.H."/>
            <person name="Cannon C."/>
            <person name="Castanera R."/>
            <person name="Culley D.E."/>
            <person name="Daum C."/>
            <person name="Ezra D."/>
            <person name="Gonzalez J.B."/>
            <person name="Henrissat B."/>
            <person name="Kuo A."/>
            <person name="Liang C."/>
            <person name="Lipzen A."/>
            <person name="Lutzoni F."/>
            <person name="Magnuson J."/>
            <person name="Mondo S."/>
            <person name="Nolan M."/>
            <person name="Ohm R."/>
            <person name="Pangilinan J."/>
            <person name="Park H.-J."/>
            <person name="Ramirez L."/>
            <person name="Alfaro M."/>
            <person name="Sun H."/>
            <person name="Tritt A."/>
            <person name="Yoshinaga Y."/>
            <person name="Zwiers L.-H."/>
            <person name="Turgeon B.G."/>
            <person name="Goodwin S.B."/>
            <person name="Spatafora J.W."/>
            <person name="Crous P.W."/>
            <person name="Grigoriev I.V."/>
        </authorList>
    </citation>
    <scope>NUCLEOTIDE SEQUENCE</scope>
    <source>
        <strain evidence="8">CBS 342.82</strain>
    </source>
</reference>
<feature type="compositionally biased region" description="Polar residues" evidence="5">
    <location>
        <begin position="516"/>
        <end position="527"/>
    </location>
</feature>
<organism evidence="8">
    <name type="scientific">Dissoconium aciculare CBS 342.82</name>
    <dbReference type="NCBI Taxonomy" id="1314786"/>
    <lineage>
        <taxon>Eukaryota</taxon>
        <taxon>Fungi</taxon>
        <taxon>Dikarya</taxon>
        <taxon>Ascomycota</taxon>
        <taxon>Pezizomycotina</taxon>
        <taxon>Dothideomycetes</taxon>
        <taxon>Dothideomycetidae</taxon>
        <taxon>Mycosphaerellales</taxon>
        <taxon>Dissoconiaceae</taxon>
        <taxon>Dissoconium</taxon>
    </lineage>
</organism>
<protein>
    <recommendedName>
        <fullName evidence="6">PHD-type domain-containing protein</fullName>
    </recommendedName>
</protein>
<feature type="compositionally biased region" description="Basic residues" evidence="5">
    <location>
        <begin position="266"/>
        <end position="277"/>
    </location>
</feature>
<evidence type="ECO:0000256" key="2">
    <source>
        <dbReference type="ARBA" id="ARBA00022771"/>
    </source>
</evidence>